<dbReference type="Proteomes" id="UP000189935">
    <property type="component" value="Chromosome I"/>
</dbReference>
<evidence type="ECO:0000256" key="1">
    <source>
        <dbReference type="SAM" id="SignalP"/>
    </source>
</evidence>
<keyword evidence="1" id="KW-0732">Signal</keyword>
<dbReference type="RefSeq" id="WP_079537346.1">
    <property type="nucleotide sequence ID" value="NZ_LT670844.1"/>
</dbReference>
<dbReference type="OrthoDB" id="8249123at2"/>
<proteinExistence type="predicted"/>
<feature type="signal peptide" evidence="1">
    <location>
        <begin position="1"/>
        <end position="20"/>
    </location>
</feature>
<dbReference type="EMBL" id="LT670844">
    <property type="protein sequence ID" value="SHJ67779.1"/>
    <property type="molecule type" value="Genomic_DNA"/>
</dbReference>
<accession>A0A1M6L9J2</accession>
<organism evidence="2 3">
    <name type="scientific">Bradyrhizobium lablabi</name>
    <dbReference type="NCBI Taxonomy" id="722472"/>
    <lineage>
        <taxon>Bacteria</taxon>
        <taxon>Pseudomonadati</taxon>
        <taxon>Pseudomonadota</taxon>
        <taxon>Alphaproteobacteria</taxon>
        <taxon>Hyphomicrobiales</taxon>
        <taxon>Nitrobacteraceae</taxon>
        <taxon>Bradyrhizobium</taxon>
    </lineage>
</organism>
<evidence type="ECO:0000313" key="2">
    <source>
        <dbReference type="EMBL" id="SHJ67779.1"/>
    </source>
</evidence>
<dbReference type="AlphaFoldDB" id="A0A1M6L9J2"/>
<gene>
    <name evidence="2" type="ORF">SAMN05444159_1209</name>
</gene>
<sequence length="60" mass="6123">MVKIVIIAGATLALVTAAGAADFPHRQPVYQQAPVGKMPIGKTPVGKAPIGKAPVVTRGY</sequence>
<protein>
    <submittedName>
        <fullName evidence="2">Uncharacterized protein</fullName>
    </submittedName>
</protein>
<feature type="chain" id="PRO_5013178169" evidence="1">
    <location>
        <begin position="21"/>
        <end position="60"/>
    </location>
</feature>
<name>A0A1M6L9J2_9BRAD</name>
<evidence type="ECO:0000313" key="3">
    <source>
        <dbReference type="Proteomes" id="UP000189935"/>
    </source>
</evidence>
<reference evidence="2 3" key="1">
    <citation type="submission" date="2016-11" db="EMBL/GenBank/DDBJ databases">
        <authorList>
            <person name="Jaros S."/>
            <person name="Januszkiewicz K."/>
            <person name="Wedrychowicz H."/>
        </authorList>
    </citation>
    <scope>NUCLEOTIDE SEQUENCE [LARGE SCALE GENOMIC DNA]</scope>
    <source>
        <strain evidence="2 3">GAS499</strain>
    </source>
</reference>